<protein>
    <recommendedName>
        <fullName evidence="5">acylaminoacyl-peptidase</fullName>
        <ecNumber evidence="5">3.4.19.1</ecNumber>
    </recommendedName>
    <alternativeName>
        <fullName evidence="8">Dipeptidyl-peptidase V</fullName>
    </alternativeName>
</protein>
<keyword evidence="7" id="KW-0378">Hydrolase</keyword>
<reference evidence="11 12" key="1">
    <citation type="submission" date="2024-01" db="EMBL/GenBank/DDBJ databases">
        <title>A draft genome for the cacao thread blight pathogen Marasmiellus scandens.</title>
        <authorList>
            <person name="Baruah I.K."/>
            <person name="Leung J."/>
            <person name="Bukari Y."/>
            <person name="Amoako-Attah I."/>
            <person name="Meinhardt L.W."/>
            <person name="Bailey B.A."/>
            <person name="Cohen S.P."/>
        </authorList>
    </citation>
    <scope>NUCLEOTIDE SEQUENCE [LARGE SCALE GENOMIC DNA]</scope>
    <source>
        <strain evidence="11 12">GH-19</strain>
    </source>
</reference>
<name>A0ABR1J3M2_9AGAR</name>
<dbReference type="InterPro" id="IPR001375">
    <property type="entry name" value="Peptidase_S9_cat"/>
</dbReference>
<feature type="domain" description="Peptidase S9 prolyl oligopeptidase catalytic" evidence="9">
    <location>
        <begin position="651"/>
        <end position="732"/>
    </location>
</feature>
<dbReference type="Proteomes" id="UP001498398">
    <property type="component" value="Unassembled WGS sequence"/>
</dbReference>
<proteinExistence type="inferred from homology"/>
<gene>
    <name evidence="11" type="ORF">VKT23_013735</name>
</gene>
<evidence type="ECO:0000259" key="9">
    <source>
        <dbReference type="Pfam" id="PF00326"/>
    </source>
</evidence>
<dbReference type="InterPro" id="IPR029058">
    <property type="entry name" value="AB_hydrolase_fold"/>
</dbReference>
<dbReference type="SUPFAM" id="SSF53474">
    <property type="entry name" value="alpha/beta-Hydrolases"/>
    <property type="match status" value="1"/>
</dbReference>
<dbReference type="Pfam" id="PF00326">
    <property type="entry name" value="Peptidase_S9"/>
    <property type="match status" value="2"/>
</dbReference>
<sequence length="734" mass="80176">MSGQIYLDLAEIPLPVSGRFVDKNVIQLNAAIKDHTRNVKRTVTKSIVLSGSESFSTPFQEIHEVVKSGYSNDGKYKAVLRETGDKKRFVEVWDGDKLEACKEVTDVHGTFYSDDFISSISFSYKNNTVLYVAEKKQSPSNKSSKESTDSFTYTQSFGESFTSRKTPVIFFFEWNTLKLTSLSFNNTSILFGQPIFSPAGNDTIFATGYELTHEGKLLGIKFCFNRPFGIWEVKLPSDTTAEDSEDKEVRSLQCQLKKLTPPDLSCRAPRILVTSNSTLLFWLSNPTGGAHAATTALHSLDISSEVDPTKAKVLVDRVWSPGKGEFPGLYCDPTLSTSPFLQLQTPSGPEDFIVTHSSWCSRVTVVLISIKSGSVKEITPVDTDGELFSWTVFGTDGQRRMLCARSSVTKPHELVLGELQDSGEITWKVVYSPSVSSQIKESLSSLEVKILPLPDRHPAETILISHSKSQASGKTLPLILFPHGGPHGAASTAFTPGTAAWALEGYNIAMPNYTGSTGYGEEHIRALIGKCGTLDVEDCIETVRYLVKLGAAEEGPGKIFITGGSHGGFLTGHLIGQYPDVFTSAALRNPVTSSGEISTSDIPDWYYAEFGLDYPVYSSPLGSDGSLTAASSSSVPPPCLMTPEVYTKLFLASPIAHVDKVKVPVLLLMGGSDARVAPTQGIGYYHALKAVKNREGKLEDVEMLLFPEESHPLDGVEAARVSWAKTMEWFKRLE</sequence>
<evidence type="ECO:0000313" key="12">
    <source>
        <dbReference type="Proteomes" id="UP001498398"/>
    </source>
</evidence>
<accession>A0ABR1J3M2</accession>
<evidence type="ECO:0000259" key="10">
    <source>
        <dbReference type="Pfam" id="PF19283"/>
    </source>
</evidence>
<comment type="catalytic activity">
    <reaction evidence="1">
        <text>Cleavage of an N-acetyl or N-formyl amino acid from the N-terminus of a polypeptide.</text>
        <dbReference type="EC" id="3.4.19.1"/>
    </reaction>
</comment>
<evidence type="ECO:0000256" key="1">
    <source>
        <dbReference type="ARBA" id="ARBA00000721"/>
    </source>
</evidence>
<organism evidence="11 12">
    <name type="scientific">Marasmiellus scandens</name>
    <dbReference type="NCBI Taxonomy" id="2682957"/>
    <lineage>
        <taxon>Eukaryota</taxon>
        <taxon>Fungi</taxon>
        <taxon>Dikarya</taxon>
        <taxon>Basidiomycota</taxon>
        <taxon>Agaricomycotina</taxon>
        <taxon>Agaricomycetes</taxon>
        <taxon>Agaricomycetidae</taxon>
        <taxon>Agaricales</taxon>
        <taxon>Marasmiineae</taxon>
        <taxon>Omphalotaceae</taxon>
        <taxon>Marasmiellus</taxon>
    </lineage>
</organism>
<evidence type="ECO:0000256" key="8">
    <source>
        <dbReference type="ARBA" id="ARBA00032829"/>
    </source>
</evidence>
<evidence type="ECO:0000256" key="6">
    <source>
        <dbReference type="ARBA" id="ARBA00022490"/>
    </source>
</evidence>
<evidence type="ECO:0000256" key="7">
    <source>
        <dbReference type="ARBA" id="ARBA00022801"/>
    </source>
</evidence>
<comment type="similarity">
    <text evidence="3">Belongs to the peptidase S9C family.</text>
</comment>
<dbReference type="Gene3D" id="3.40.50.1820">
    <property type="entry name" value="alpha/beta hydrolase"/>
    <property type="match status" value="1"/>
</dbReference>
<dbReference type="EMBL" id="JBANRG010000038">
    <property type="protein sequence ID" value="KAK7448473.1"/>
    <property type="molecule type" value="Genomic_DNA"/>
</dbReference>
<evidence type="ECO:0000256" key="4">
    <source>
        <dbReference type="ARBA" id="ARBA00011881"/>
    </source>
</evidence>
<dbReference type="EC" id="3.4.19.1" evidence="5"/>
<keyword evidence="12" id="KW-1185">Reference proteome</keyword>
<evidence type="ECO:0000313" key="11">
    <source>
        <dbReference type="EMBL" id="KAK7448473.1"/>
    </source>
</evidence>
<dbReference type="InterPro" id="IPR045550">
    <property type="entry name" value="AARE_N"/>
</dbReference>
<evidence type="ECO:0000256" key="5">
    <source>
        <dbReference type="ARBA" id="ARBA00012917"/>
    </source>
</evidence>
<dbReference type="PANTHER" id="PTHR42776">
    <property type="entry name" value="SERINE PEPTIDASE S9 FAMILY MEMBER"/>
    <property type="match status" value="1"/>
</dbReference>
<evidence type="ECO:0000256" key="2">
    <source>
        <dbReference type="ARBA" id="ARBA00004496"/>
    </source>
</evidence>
<comment type="caution">
    <text evidence="11">The sequence shown here is derived from an EMBL/GenBank/DDBJ whole genome shotgun (WGS) entry which is preliminary data.</text>
</comment>
<comment type="subcellular location">
    <subcellularLocation>
        <location evidence="2">Cytoplasm</location>
    </subcellularLocation>
</comment>
<comment type="subunit">
    <text evidence="4">Homotetramer.</text>
</comment>
<dbReference type="PANTHER" id="PTHR42776:SF4">
    <property type="entry name" value="ACYLAMINO-ACID-RELEASING ENZYME"/>
    <property type="match status" value="1"/>
</dbReference>
<dbReference type="SUPFAM" id="SSF82171">
    <property type="entry name" value="DPP6 N-terminal domain-like"/>
    <property type="match status" value="1"/>
</dbReference>
<keyword evidence="6" id="KW-0963">Cytoplasm</keyword>
<evidence type="ECO:0000256" key="3">
    <source>
        <dbReference type="ARBA" id="ARBA00010040"/>
    </source>
</evidence>
<feature type="domain" description="Peptidase S9 prolyl oligopeptidase catalytic" evidence="9">
    <location>
        <begin position="499"/>
        <end position="600"/>
    </location>
</feature>
<dbReference type="Pfam" id="PF19283">
    <property type="entry name" value="APEH_N"/>
    <property type="match status" value="1"/>
</dbReference>
<feature type="domain" description="Acylamino-acid-releasing enzyme N-terminal" evidence="10">
    <location>
        <begin position="61"/>
        <end position="434"/>
    </location>
</feature>